<sequence>MVAALLLVGCGGQETSGSAPSQDAFGADADNQLTATAPPEVGPTAAPGVAFNYRYAFRLPGLRISAVQEQHAAACEKLGVSRCRITGMHYAQNGPDEIEAQLAFRLDPALARAFGREGIAVVARASGELRSADITGTDVGAEIEAGNRQGSDIGDELARIEQQLARPGLSARERTELQQQAQALRQSARTNQNQQTDRRAQLATTPMVYDYQAGDTGGPIARAMRDSAKMFERSLASMIVVILTLLPWIVLALLIWLLLRWINRRFLGGALIAAPGPKTNPPEA</sequence>
<feature type="transmembrane region" description="Helical" evidence="1">
    <location>
        <begin position="235"/>
        <end position="259"/>
    </location>
</feature>
<accession>A0A2P7QGN3</accession>
<protein>
    <recommendedName>
        <fullName evidence="4">DUF4349 domain-containing protein</fullName>
    </recommendedName>
</protein>
<keyword evidence="1" id="KW-0472">Membrane</keyword>
<evidence type="ECO:0000256" key="1">
    <source>
        <dbReference type="SAM" id="Phobius"/>
    </source>
</evidence>
<keyword evidence="1" id="KW-1133">Transmembrane helix</keyword>
<evidence type="ECO:0008006" key="4">
    <source>
        <dbReference type="Google" id="ProtNLM"/>
    </source>
</evidence>
<proteinExistence type="predicted"/>
<evidence type="ECO:0000313" key="2">
    <source>
        <dbReference type="EMBL" id="PSJ37129.1"/>
    </source>
</evidence>
<name>A0A2P7QGN3_9SPHN</name>
<dbReference type="Proteomes" id="UP000241167">
    <property type="component" value="Unassembled WGS sequence"/>
</dbReference>
<evidence type="ECO:0000313" key="3">
    <source>
        <dbReference type="Proteomes" id="UP000241167"/>
    </source>
</evidence>
<comment type="caution">
    <text evidence="2">The sequence shown here is derived from an EMBL/GenBank/DDBJ whole genome shotgun (WGS) entry which is preliminary data.</text>
</comment>
<gene>
    <name evidence="2" type="ORF">C7I55_24010</name>
</gene>
<dbReference type="EMBL" id="PXYI01000010">
    <property type="protein sequence ID" value="PSJ37129.1"/>
    <property type="molecule type" value="Genomic_DNA"/>
</dbReference>
<keyword evidence="1" id="KW-0812">Transmembrane</keyword>
<keyword evidence="3" id="KW-1185">Reference proteome</keyword>
<organism evidence="2 3">
    <name type="scientific">Allosphingosinicella deserti</name>
    <dbReference type="NCBI Taxonomy" id="2116704"/>
    <lineage>
        <taxon>Bacteria</taxon>
        <taxon>Pseudomonadati</taxon>
        <taxon>Pseudomonadota</taxon>
        <taxon>Alphaproteobacteria</taxon>
        <taxon>Sphingomonadales</taxon>
        <taxon>Sphingomonadaceae</taxon>
        <taxon>Allosphingosinicella</taxon>
    </lineage>
</organism>
<dbReference type="AlphaFoldDB" id="A0A2P7QGN3"/>
<reference evidence="2 3" key="1">
    <citation type="submission" date="2018-03" db="EMBL/GenBank/DDBJ databases">
        <title>The draft genome of Sphingosinicella sp. GL-C-18.</title>
        <authorList>
            <person name="Liu L."/>
            <person name="Li L."/>
            <person name="Liang L."/>
            <person name="Zhang X."/>
            <person name="Wang T."/>
        </authorList>
    </citation>
    <scope>NUCLEOTIDE SEQUENCE [LARGE SCALE GENOMIC DNA]</scope>
    <source>
        <strain evidence="2 3">GL-C-18</strain>
    </source>
</reference>